<dbReference type="AlphaFoldDB" id="A0A366XTY7"/>
<dbReference type="Gene3D" id="3.90.245.10">
    <property type="entry name" value="Ribonucleoside hydrolase-like"/>
    <property type="match status" value="1"/>
</dbReference>
<organism evidence="1 2">
    <name type="scientific">Bacillus taeanensis</name>
    <dbReference type="NCBI Taxonomy" id="273032"/>
    <lineage>
        <taxon>Bacteria</taxon>
        <taxon>Bacillati</taxon>
        <taxon>Bacillota</taxon>
        <taxon>Bacilli</taxon>
        <taxon>Bacillales</taxon>
        <taxon>Bacillaceae</taxon>
        <taxon>Bacillus</taxon>
    </lineage>
</organism>
<dbReference type="SUPFAM" id="SSF53590">
    <property type="entry name" value="Nucleoside hydrolase"/>
    <property type="match status" value="1"/>
</dbReference>
<evidence type="ECO:0000313" key="1">
    <source>
        <dbReference type="EMBL" id="RBW67613.1"/>
    </source>
</evidence>
<gene>
    <name evidence="1" type="ORF">DS031_21320</name>
</gene>
<dbReference type="EMBL" id="QOCW01000033">
    <property type="protein sequence ID" value="RBW67613.1"/>
    <property type="molecule type" value="Genomic_DNA"/>
</dbReference>
<reference evidence="1 2" key="1">
    <citation type="submission" date="2018-07" db="EMBL/GenBank/DDBJ databases">
        <title>Lottiidibacillus patelloidae gen. nov., sp. nov., isolated from the intestinal tract of a marine limpet and the reclassification of B. taeanensis BH030017T, B. algicola KMM 3737T and B. hwajinpoensis SW-72T as genus Lottiidibacillus.</title>
        <authorList>
            <person name="Liu R."/>
            <person name="Huang Z."/>
        </authorList>
    </citation>
    <scope>NUCLEOTIDE SEQUENCE [LARGE SCALE GENOMIC DNA]</scope>
    <source>
        <strain evidence="1 2">BH030017</strain>
    </source>
</reference>
<dbReference type="GO" id="GO:0016799">
    <property type="term" value="F:hydrolase activity, hydrolyzing N-glycosyl compounds"/>
    <property type="evidence" value="ECO:0007669"/>
    <property type="project" value="InterPro"/>
</dbReference>
<sequence length="96" mass="11216">MFDYYYALYKKQKPSLGGSPRHNLLTIRAVVNLEIFQFALRPVIVEEQEGPARGMTIADFCEKPDINIKQSHTCYIALQFHYQSFITEFLQVRSKL</sequence>
<proteinExistence type="predicted"/>
<comment type="caution">
    <text evidence="1">The sequence shown here is derived from an EMBL/GenBank/DDBJ whole genome shotgun (WGS) entry which is preliminary data.</text>
</comment>
<dbReference type="Proteomes" id="UP000253314">
    <property type="component" value="Unassembled WGS sequence"/>
</dbReference>
<protein>
    <submittedName>
        <fullName evidence="1">Uncharacterized protein</fullName>
    </submittedName>
</protein>
<accession>A0A366XTY7</accession>
<evidence type="ECO:0000313" key="2">
    <source>
        <dbReference type="Proteomes" id="UP000253314"/>
    </source>
</evidence>
<name>A0A366XTY7_9BACI</name>
<dbReference type="OrthoDB" id="9797882at2"/>
<dbReference type="InterPro" id="IPR036452">
    <property type="entry name" value="Ribo_hydro-like"/>
</dbReference>
<keyword evidence="2" id="KW-1185">Reference proteome</keyword>